<organism evidence="1 2">
    <name type="scientific">Ambispora leptoticha</name>
    <dbReference type="NCBI Taxonomy" id="144679"/>
    <lineage>
        <taxon>Eukaryota</taxon>
        <taxon>Fungi</taxon>
        <taxon>Fungi incertae sedis</taxon>
        <taxon>Mucoromycota</taxon>
        <taxon>Glomeromycotina</taxon>
        <taxon>Glomeromycetes</taxon>
        <taxon>Archaeosporales</taxon>
        <taxon>Ambisporaceae</taxon>
        <taxon>Ambispora</taxon>
    </lineage>
</organism>
<sequence>PRVGVAAKWSIAVLKCIPKQDGGFVKAQRGLVRVESVIGLLDED</sequence>
<protein>
    <submittedName>
        <fullName evidence="1">5921_t:CDS:1</fullName>
    </submittedName>
</protein>
<dbReference type="AlphaFoldDB" id="A0A9N9NYI7"/>
<proteinExistence type="predicted"/>
<comment type="caution">
    <text evidence="1">The sequence shown here is derived from an EMBL/GenBank/DDBJ whole genome shotgun (WGS) entry which is preliminary data.</text>
</comment>
<accession>A0A9N9NYI7</accession>
<name>A0A9N9NYI7_9GLOM</name>
<evidence type="ECO:0000313" key="1">
    <source>
        <dbReference type="EMBL" id="CAG8768363.1"/>
    </source>
</evidence>
<feature type="non-terminal residue" evidence="1">
    <location>
        <position position="1"/>
    </location>
</feature>
<gene>
    <name evidence="1" type="ORF">ALEPTO_LOCUS14004</name>
</gene>
<evidence type="ECO:0000313" key="2">
    <source>
        <dbReference type="Proteomes" id="UP000789508"/>
    </source>
</evidence>
<dbReference type="EMBL" id="CAJVPS010050755">
    <property type="protein sequence ID" value="CAG8768363.1"/>
    <property type="molecule type" value="Genomic_DNA"/>
</dbReference>
<feature type="non-terminal residue" evidence="1">
    <location>
        <position position="44"/>
    </location>
</feature>
<dbReference type="Proteomes" id="UP000789508">
    <property type="component" value="Unassembled WGS sequence"/>
</dbReference>
<reference evidence="1" key="1">
    <citation type="submission" date="2021-06" db="EMBL/GenBank/DDBJ databases">
        <authorList>
            <person name="Kallberg Y."/>
            <person name="Tangrot J."/>
            <person name="Rosling A."/>
        </authorList>
    </citation>
    <scope>NUCLEOTIDE SEQUENCE</scope>
    <source>
        <strain evidence="1">FL130A</strain>
    </source>
</reference>
<keyword evidence="2" id="KW-1185">Reference proteome</keyword>